<comment type="caution">
    <text evidence="11">The sequence shown here is derived from an EMBL/GenBank/DDBJ whole genome shotgun (WGS) entry which is preliminary data.</text>
</comment>
<comment type="similarity">
    <text evidence="2 9">Belongs to the CN hydrolase family. Apolipoprotein N-acyltransferase subfamily.</text>
</comment>
<gene>
    <name evidence="9 11" type="primary">lnt</name>
    <name evidence="11" type="ORF">Q8A57_04400</name>
</gene>
<feature type="transmembrane region" description="Helical" evidence="9">
    <location>
        <begin position="84"/>
        <end position="111"/>
    </location>
</feature>
<dbReference type="PANTHER" id="PTHR38686">
    <property type="entry name" value="APOLIPOPROTEIN N-ACYLTRANSFERASE"/>
    <property type="match status" value="1"/>
</dbReference>
<evidence type="ECO:0000256" key="9">
    <source>
        <dbReference type="HAMAP-Rule" id="MF_01148"/>
    </source>
</evidence>
<keyword evidence="12" id="KW-1185">Reference proteome</keyword>
<accession>A0AAW8B3Z8</accession>
<dbReference type="Gene3D" id="3.60.110.10">
    <property type="entry name" value="Carbon-nitrogen hydrolase"/>
    <property type="match status" value="1"/>
</dbReference>
<dbReference type="GO" id="GO:0016410">
    <property type="term" value="F:N-acyltransferase activity"/>
    <property type="evidence" value="ECO:0007669"/>
    <property type="project" value="UniProtKB-UniRule"/>
</dbReference>
<dbReference type="PANTHER" id="PTHR38686:SF1">
    <property type="entry name" value="APOLIPOPROTEIN N-ACYLTRANSFERASE"/>
    <property type="match status" value="1"/>
</dbReference>
<keyword evidence="8 9" id="KW-0012">Acyltransferase</keyword>
<feature type="transmembrane region" description="Helical" evidence="9">
    <location>
        <begin position="193"/>
        <end position="210"/>
    </location>
</feature>
<evidence type="ECO:0000256" key="5">
    <source>
        <dbReference type="ARBA" id="ARBA00022692"/>
    </source>
</evidence>
<feature type="transmembrane region" description="Helical" evidence="9">
    <location>
        <begin position="59"/>
        <end position="78"/>
    </location>
</feature>
<dbReference type="RefSeq" id="WP_305169772.1">
    <property type="nucleotide sequence ID" value="NZ_JAUUUU010000002.1"/>
</dbReference>
<dbReference type="NCBIfam" id="TIGR00546">
    <property type="entry name" value="lnt"/>
    <property type="match status" value="1"/>
</dbReference>
<sequence length="501" mass="55018">MATTPSHPGLKGHIAALLFGVMLPFSMAPWNWWPVGLLSIAGLLILLRQLSSNASFWRSFCYGLGLFGCGASWVFVSIHDHGQASVLLASLLTGLFVIALALVFAVPFTLYGAGLNRHAGMMVITFPAIWVLGEWWRGWIFSGFPWLYLGYGHLDTWLSGWAPIAGVLGISWVAALSGSLIGIIVLPRQKFTLSNFAVLIALFWLGGWYLQNETWTRPVGEPLRIGILQPALPLNVKWDSDQLNNILTLYREETEPLLGADLVIWPESAIPAFSDEVKPFLKEMAAEAIDQDTGLITGIPTRAFGQQYFNSVIGLGIASGTYHKQHLVPFGEYVPFERWLRGTIAFFDLPMSAFSPGPATQAPITANGIAIGTAICYEIVFQDLVARSARETNLLLTVSNDTWFGRSIGPHQHFQMARMRAMENRKPLIRATNDGITALISSQGEVVAKAPAYSRQTLSGYLTPKRGTTPFTERGSLPVLALCLLTLLMAAFTQQRSGNRH</sequence>
<evidence type="ECO:0000259" key="10">
    <source>
        <dbReference type="PROSITE" id="PS50263"/>
    </source>
</evidence>
<keyword evidence="6 9" id="KW-1133">Transmembrane helix</keyword>
<keyword evidence="5 9" id="KW-0812">Transmembrane</keyword>
<dbReference type="PROSITE" id="PS50263">
    <property type="entry name" value="CN_HYDROLASE"/>
    <property type="match status" value="1"/>
</dbReference>
<dbReference type="Pfam" id="PF20154">
    <property type="entry name" value="LNT_N"/>
    <property type="match status" value="1"/>
</dbReference>
<comment type="catalytic activity">
    <reaction evidence="9">
        <text>N-terminal S-1,2-diacyl-sn-glyceryl-L-cysteinyl-[lipoprotein] + a glycerophospholipid = N-acyl-S-1,2-diacyl-sn-glyceryl-L-cysteinyl-[lipoprotein] + a 2-acyl-sn-glycero-3-phospholipid + H(+)</text>
        <dbReference type="Rhea" id="RHEA:48228"/>
        <dbReference type="Rhea" id="RHEA-COMP:14681"/>
        <dbReference type="Rhea" id="RHEA-COMP:14684"/>
        <dbReference type="ChEBI" id="CHEBI:15378"/>
        <dbReference type="ChEBI" id="CHEBI:136912"/>
        <dbReference type="ChEBI" id="CHEBI:140656"/>
        <dbReference type="ChEBI" id="CHEBI:140657"/>
        <dbReference type="ChEBI" id="CHEBI:140660"/>
        <dbReference type="EC" id="2.3.1.269"/>
    </reaction>
</comment>
<evidence type="ECO:0000256" key="4">
    <source>
        <dbReference type="ARBA" id="ARBA00022679"/>
    </source>
</evidence>
<evidence type="ECO:0000256" key="3">
    <source>
        <dbReference type="ARBA" id="ARBA00022475"/>
    </source>
</evidence>
<dbReference type="EC" id="2.3.1.269" evidence="9"/>
<dbReference type="InterPro" id="IPR003010">
    <property type="entry name" value="C-N_Hydrolase"/>
</dbReference>
<feature type="transmembrane region" description="Helical" evidence="9">
    <location>
        <begin position="30"/>
        <end position="47"/>
    </location>
</feature>
<protein>
    <recommendedName>
        <fullName evidence="9">Apolipoprotein N-acyltransferase</fullName>
        <shortName evidence="9">ALP N-acyltransferase</shortName>
        <ecNumber evidence="9">2.3.1.269</ecNumber>
    </recommendedName>
</protein>
<organism evidence="11 12">
    <name type="scientific">Porticoccus litoralis</name>
    <dbReference type="NCBI Taxonomy" id="434086"/>
    <lineage>
        <taxon>Bacteria</taxon>
        <taxon>Pseudomonadati</taxon>
        <taxon>Pseudomonadota</taxon>
        <taxon>Gammaproteobacteria</taxon>
        <taxon>Cellvibrionales</taxon>
        <taxon>Porticoccaceae</taxon>
        <taxon>Porticoccus</taxon>
    </lineage>
</organism>
<evidence type="ECO:0000256" key="2">
    <source>
        <dbReference type="ARBA" id="ARBA00010065"/>
    </source>
</evidence>
<name>A0AAW8B3Z8_9GAMM</name>
<evidence type="ECO:0000313" key="11">
    <source>
        <dbReference type="EMBL" id="MDP1520205.1"/>
    </source>
</evidence>
<keyword evidence="7 9" id="KW-0472">Membrane</keyword>
<evidence type="ECO:0000256" key="8">
    <source>
        <dbReference type="ARBA" id="ARBA00023315"/>
    </source>
</evidence>
<evidence type="ECO:0000256" key="6">
    <source>
        <dbReference type="ARBA" id="ARBA00022989"/>
    </source>
</evidence>
<dbReference type="HAMAP" id="MF_01148">
    <property type="entry name" value="Lnt"/>
    <property type="match status" value="1"/>
</dbReference>
<feature type="transmembrane region" description="Helical" evidence="9">
    <location>
        <begin position="123"/>
        <end position="149"/>
    </location>
</feature>
<feature type="domain" description="CN hydrolase" evidence="10">
    <location>
        <begin position="228"/>
        <end position="464"/>
    </location>
</feature>
<dbReference type="SUPFAM" id="SSF56317">
    <property type="entry name" value="Carbon-nitrogen hydrolase"/>
    <property type="match status" value="1"/>
</dbReference>
<comment type="subcellular location">
    <subcellularLocation>
        <location evidence="1 9">Cell membrane</location>
        <topology evidence="1 9">Multi-pass membrane protein</topology>
    </subcellularLocation>
</comment>
<dbReference type="GO" id="GO:0042158">
    <property type="term" value="P:lipoprotein biosynthetic process"/>
    <property type="evidence" value="ECO:0007669"/>
    <property type="project" value="UniProtKB-UniRule"/>
</dbReference>
<comment type="function">
    <text evidence="9">Catalyzes the phospholipid dependent N-acylation of the N-terminal cysteine of apolipoprotein, the last step in lipoprotein maturation.</text>
</comment>
<dbReference type="InterPro" id="IPR036526">
    <property type="entry name" value="C-N_Hydrolase_sf"/>
</dbReference>
<evidence type="ECO:0000256" key="1">
    <source>
        <dbReference type="ARBA" id="ARBA00004651"/>
    </source>
</evidence>
<feature type="transmembrane region" description="Helical" evidence="9">
    <location>
        <begin position="161"/>
        <end position="186"/>
    </location>
</feature>
<dbReference type="EMBL" id="JAUUUU010000002">
    <property type="protein sequence ID" value="MDP1520205.1"/>
    <property type="molecule type" value="Genomic_DNA"/>
</dbReference>
<proteinExistence type="inferred from homology"/>
<dbReference type="InterPro" id="IPR045378">
    <property type="entry name" value="LNT_N"/>
</dbReference>
<dbReference type="GO" id="GO:0005886">
    <property type="term" value="C:plasma membrane"/>
    <property type="evidence" value="ECO:0007669"/>
    <property type="project" value="UniProtKB-SubCell"/>
</dbReference>
<keyword evidence="4 9" id="KW-0808">Transferase</keyword>
<dbReference type="AlphaFoldDB" id="A0AAW8B3Z8"/>
<reference evidence="11" key="2">
    <citation type="submission" date="2023-08" db="EMBL/GenBank/DDBJ databases">
        <authorList>
            <person name="Luo J."/>
        </authorList>
    </citation>
    <scope>NUCLEOTIDE SEQUENCE</scope>
    <source>
        <strain evidence="11">DSM 25064</strain>
    </source>
</reference>
<dbReference type="Pfam" id="PF00795">
    <property type="entry name" value="CN_hydrolase"/>
    <property type="match status" value="1"/>
</dbReference>
<dbReference type="Proteomes" id="UP001178354">
    <property type="component" value="Unassembled WGS sequence"/>
</dbReference>
<evidence type="ECO:0000256" key="7">
    <source>
        <dbReference type="ARBA" id="ARBA00023136"/>
    </source>
</evidence>
<dbReference type="InterPro" id="IPR004563">
    <property type="entry name" value="Apolipo_AcylTrfase"/>
</dbReference>
<evidence type="ECO:0000313" key="12">
    <source>
        <dbReference type="Proteomes" id="UP001178354"/>
    </source>
</evidence>
<comment type="pathway">
    <text evidence="9">Protein modification; lipoprotein biosynthesis (N-acyl transfer).</text>
</comment>
<keyword evidence="3 9" id="KW-1003">Cell membrane</keyword>
<reference evidence="11" key="1">
    <citation type="journal article" date="2010" name="Int. J. Syst. Evol. Microbiol.">
        <title>Porticoccus litoralis gen. nov., sp. nov., a gammaproteobacterium isolated from the Yellow Sea.</title>
        <authorList>
            <person name="Oh H.M."/>
            <person name="Kim H."/>
            <person name="Kim K.M."/>
            <person name="Min G.S."/>
            <person name="Cho J.C."/>
        </authorList>
    </citation>
    <scope>NUCLEOTIDE SEQUENCE</scope>
    <source>
        <strain evidence="11">DSM 25064</strain>
    </source>
</reference>
<dbReference type="CDD" id="cd07571">
    <property type="entry name" value="ALP_N-acyl_transferase"/>
    <property type="match status" value="1"/>
</dbReference>